<evidence type="ECO:0000313" key="4">
    <source>
        <dbReference type="Proteomes" id="UP000186469"/>
    </source>
</evidence>
<proteinExistence type="predicted"/>
<dbReference type="InterPro" id="IPR042259">
    <property type="entry name" value="Raco-like_middle_sf"/>
</dbReference>
<dbReference type="Pfam" id="PF14574">
    <property type="entry name" value="RACo_C_ter"/>
    <property type="match status" value="1"/>
</dbReference>
<protein>
    <submittedName>
        <fullName evidence="3">Uncharacterized 2Fe-2 and 4Fe-4S clusters-containing protein, contains DUF4445 domain</fullName>
    </submittedName>
</protein>
<dbReference type="Gene3D" id="3.30.420.480">
    <property type="entry name" value="Domain of unknown function (DUF4445)"/>
    <property type="match status" value="1"/>
</dbReference>
<accession>A0A1M7S9H4</accession>
<dbReference type="InterPro" id="IPR052911">
    <property type="entry name" value="Corrinoid_activation_enz"/>
</dbReference>
<dbReference type="PANTHER" id="PTHR42895">
    <property type="entry name" value="IRON-SULFUR CLUSTER-BINDING PROTEIN-RELATED"/>
    <property type="match status" value="1"/>
</dbReference>
<gene>
    <name evidence="3" type="ORF">SAMN02745728_00629</name>
</gene>
<name>A0A1M7S9H4_9BACT</name>
<dbReference type="SUPFAM" id="SSF54292">
    <property type="entry name" value="2Fe-2S ferredoxin-like"/>
    <property type="match status" value="1"/>
</dbReference>
<evidence type="ECO:0000259" key="1">
    <source>
        <dbReference type="Pfam" id="PF14574"/>
    </source>
</evidence>
<dbReference type="EMBL" id="FRDI01000003">
    <property type="protein sequence ID" value="SHN55090.1"/>
    <property type="molecule type" value="Genomic_DNA"/>
</dbReference>
<feature type="domain" description="RACo C-terminal" evidence="1">
    <location>
        <begin position="321"/>
        <end position="581"/>
    </location>
</feature>
<dbReference type="RefSeq" id="WP_072696327.1">
    <property type="nucleotide sequence ID" value="NZ_FRDI01000003.1"/>
</dbReference>
<dbReference type="InterPro" id="IPR036010">
    <property type="entry name" value="2Fe-2S_ferredoxin-like_sf"/>
</dbReference>
<dbReference type="GO" id="GO:0051536">
    <property type="term" value="F:iron-sulfur cluster binding"/>
    <property type="evidence" value="ECO:0007669"/>
    <property type="project" value="InterPro"/>
</dbReference>
<evidence type="ECO:0000313" key="3">
    <source>
        <dbReference type="EMBL" id="SHN55090.1"/>
    </source>
</evidence>
<dbReference type="InterPro" id="IPR027980">
    <property type="entry name" value="RACo_C"/>
</dbReference>
<dbReference type="Gene3D" id="3.10.20.30">
    <property type="match status" value="1"/>
</dbReference>
<dbReference type="PANTHER" id="PTHR42895:SF2">
    <property type="entry name" value="IRON-SULFUR CLUSTER PROTEIN"/>
    <property type="match status" value="1"/>
</dbReference>
<dbReference type="STRING" id="1121455.SAMN02745728_00629"/>
<dbReference type="Pfam" id="PF17651">
    <property type="entry name" value="Raco_middle"/>
    <property type="match status" value="1"/>
</dbReference>
<organism evidence="3 4">
    <name type="scientific">Desulfovibrio litoralis DSM 11393</name>
    <dbReference type="NCBI Taxonomy" id="1121455"/>
    <lineage>
        <taxon>Bacteria</taxon>
        <taxon>Pseudomonadati</taxon>
        <taxon>Thermodesulfobacteriota</taxon>
        <taxon>Desulfovibrionia</taxon>
        <taxon>Desulfovibrionales</taxon>
        <taxon>Desulfovibrionaceae</taxon>
        <taxon>Desulfovibrio</taxon>
    </lineage>
</organism>
<dbReference type="OrthoDB" id="9810588at2"/>
<reference evidence="3 4" key="1">
    <citation type="submission" date="2016-12" db="EMBL/GenBank/DDBJ databases">
        <authorList>
            <person name="Song W.-J."/>
            <person name="Kurnit D.M."/>
        </authorList>
    </citation>
    <scope>NUCLEOTIDE SEQUENCE [LARGE SCALE GENOMIC DNA]</scope>
    <source>
        <strain evidence="3 4">DSM 11393</strain>
    </source>
</reference>
<dbReference type="InterPro" id="IPR041414">
    <property type="entry name" value="Raco-like_middle"/>
</dbReference>
<dbReference type="InterPro" id="IPR012675">
    <property type="entry name" value="Beta-grasp_dom_sf"/>
</dbReference>
<feature type="domain" description="RACo-like middle region" evidence="2">
    <location>
        <begin position="139"/>
        <end position="294"/>
    </location>
</feature>
<dbReference type="AlphaFoldDB" id="A0A1M7S9H4"/>
<sequence length="584" mass="64910">MTDLKLVLIPKNKENIQNIKLDRQLLETEECNILQIKADKEEFLSQVIYLSGLLEPLPLCSGLGSCTLCRIRFLENPPKPLNQELNKLSAEDIKAGWRLSCLRKIEDEPLYLALPKYARLARTTHKVAKNQLVEDQNVTLAIDLGSTSVYWSVNSQDNNANLQNIKQQSQQQKVEGVFLNPQMGAGADVISRLAFANTLEKRRQLQNVTLDSFRRILNDLTDEGFPRPKELCLAANSVMTYLTLNKDPQRLAAAPYNLTYRGGCYEYLEGLPPIWVAPLLSPFVGGDISAGIAFILFGKEYVDKKENFFDEALVKPEYPFILADLGTNGEFVLCLGPDDAIISSVPMGPALEGIGLSCGAMASPGIISSFSLSPQGLLAHKLQQTEMHSTSYAVKKEGLTATAYLNLLAHLLQLNIIDANGLFKKNNEIFHPLAKKVLLQNGEERLINDQVKGTYLKLDDKLYLSSVDIEEILKVKAAFSLAVKSLLNSGGIQFKDLKHFFLAGALGKYIAVENLETLGFLPLGGGNLVKNIGNSSLSGAKLFLKYPETRERILTWITNIKELELARQQAFIDAYVEDMKFSFY</sequence>
<dbReference type="Proteomes" id="UP000186469">
    <property type="component" value="Unassembled WGS sequence"/>
</dbReference>
<keyword evidence="4" id="KW-1185">Reference proteome</keyword>
<evidence type="ECO:0000259" key="2">
    <source>
        <dbReference type="Pfam" id="PF17651"/>
    </source>
</evidence>